<feature type="coiled-coil region" evidence="11">
    <location>
        <begin position="281"/>
        <end position="318"/>
    </location>
</feature>
<keyword evidence="4" id="KW-0597">Phosphoprotein</keyword>
<evidence type="ECO:0000256" key="10">
    <source>
        <dbReference type="ARBA" id="ARBA00023136"/>
    </source>
</evidence>
<dbReference type="PROSITE" id="PS50109">
    <property type="entry name" value="HIS_KIN"/>
    <property type="match status" value="1"/>
</dbReference>
<organism evidence="15 16">
    <name type="scientific">Vitreoscilla massiliensis</name>
    <dbReference type="NCBI Taxonomy" id="1689272"/>
    <lineage>
        <taxon>Bacteria</taxon>
        <taxon>Pseudomonadati</taxon>
        <taxon>Pseudomonadota</taxon>
        <taxon>Betaproteobacteria</taxon>
        <taxon>Neisseriales</taxon>
        <taxon>Neisseriaceae</taxon>
        <taxon>Vitreoscilla</taxon>
    </lineage>
</organism>
<gene>
    <name evidence="15" type="ORF">LVJ82_14155</name>
</gene>
<protein>
    <recommendedName>
        <fullName evidence="3">histidine kinase</fullName>
        <ecNumber evidence="3">2.7.13.3</ecNumber>
    </recommendedName>
</protein>
<feature type="compositionally biased region" description="Pro residues" evidence="12">
    <location>
        <begin position="101"/>
        <end position="116"/>
    </location>
</feature>
<keyword evidence="6 13" id="KW-0812">Transmembrane</keyword>
<keyword evidence="10 13" id="KW-0472">Membrane</keyword>
<dbReference type="PRINTS" id="PR00344">
    <property type="entry name" value="BCTRLSENSOR"/>
</dbReference>
<comment type="catalytic activity">
    <reaction evidence="1">
        <text>ATP + protein L-histidine = ADP + protein N-phospho-L-histidine.</text>
        <dbReference type="EC" id="2.7.13.3"/>
    </reaction>
</comment>
<dbReference type="Gene3D" id="3.30.565.10">
    <property type="entry name" value="Histidine kinase-like ATPase, C-terminal domain"/>
    <property type="match status" value="1"/>
</dbReference>
<evidence type="ECO:0000256" key="4">
    <source>
        <dbReference type="ARBA" id="ARBA00022553"/>
    </source>
</evidence>
<evidence type="ECO:0000259" key="14">
    <source>
        <dbReference type="PROSITE" id="PS50109"/>
    </source>
</evidence>
<dbReference type="GO" id="GO:0016301">
    <property type="term" value="F:kinase activity"/>
    <property type="evidence" value="ECO:0007669"/>
    <property type="project" value="UniProtKB-KW"/>
</dbReference>
<dbReference type="EC" id="2.7.13.3" evidence="3"/>
<dbReference type="InterPro" id="IPR036890">
    <property type="entry name" value="HATPase_C_sf"/>
</dbReference>
<dbReference type="EMBL" id="CP091511">
    <property type="protein sequence ID" value="UOO88596.1"/>
    <property type="molecule type" value="Genomic_DNA"/>
</dbReference>
<dbReference type="PANTHER" id="PTHR45436">
    <property type="entry name" value="SENSOR HISTIDINE KINASE YKOH"/>
    <property type="match status" value="1"/>
</dbReference>
<evidence type="ECO:0000256" key="12">
    <source>
        <dbReference type="SAM" id="MobiDB-lite"/>
    </source>
</evidence>
<dbReference type="CDD" id="cd00075">
    <property type="entry name" value="HATPase"/>
    <property type="match status" value="1"/>
</dbReference>
<evidence type="ECO:0000256" key="11">
    <source>
        <dbReference type="SAM" id="Coils"/>
    </source>
</evidence>
<keyword evidence="9" id="KW-0902">Two-component regulatory system</keyword>
<dbReference type="InterPro" id="IPR036097">
    <property type="entry name" value="HisK_dim/P_sf"/>
</dbReference>
<keyword evidence="8 13" id="KW-1133">Transmembrane helix</keyword>
<dbReference type="CDD" id="cd00082">
    <property type="entry name" value="HisKA"/>
    <property type="match status" value="1"/>
</dbReference>
<evidence type="ECO:0000313" key="15">
    <source>
        <dbReference type="EMBL" id="UOO88596.1"/>
    </source>
</evidence>
<evidence type="ECO:0000256" key="9">
    <source>
        <dbReference type="ARBA" id="ARBA00023012"/>
    </source>
</evidence>
<keyword evidence="11" id="KW-0175">Coiled coil</keyword>
<dbReference type="PANTHER" id="PTHR45436:SF15">
    <property type="entry name" value="SENSOR HISTIDINE KINASE CUSS"/>
    <property type="match status" value="1"/>
</dbReference>
<evidence type="ECO:0000313" key="16">
    <source>
        <dbReference type="Proteomes" id="UP000832011"/>
    </source>
</evidence>
<dbReference type="InterPro" id="IPR005467">
    <property type="entry name" value="His_kinase_dom"/>
</dbReference>
<evidence type="ECO:0000256" key="1">
    <source>
        <dbReference type="ARBA" id="ARBA00000085"/>
    </source>
</evidence>
<dbReference type="Pfam" id="PF00512">
    <property type="entry name" value="HisKA"/>
    <property type="match status" value="1"/>
</dbReference>
<keyword evidence="7 15" id="KW-0418">Kinase</keyword>
<evidence type="ECO:0000256" key="13">
    <source>
        <dbReference type="SAM" id="Phobius"/>
    </source>
</evidence>
<dbReference type="InterPro" id="IPR050428">
    <property type="entry name" value="TCS_sensor_his_kinase"/>
</dbReference>
<reference evidence="15 16" key="1">
    <citation type="journal article" date="2022" name="Res Sq">
        <title>Evolution of multicellular longitudinally dividing oral cavity symbionts (Neisseriaceae).</title>
        <authorList>
            <person name="Nyongesa S."/>
            <person name="Weber P."/>
            <person name="Bernet E."/>
            <person name="Pullido F."/>
            <person name="Nieckarz M."/>
            <person name="Delaby M."/>
            <person name="Nieves C."/>
            <person name="Viehboeck T."/>
            <person name="Krause N."/>
            <person name="Rivera-Millot A."/>
            <person name="Nakamura A."/>
            <person name="Vischer N."/>
            <person name="VanNieuwenhze M."/>
            <person name="Brun Y."/>
            <person name="Cava F."/>
            <person name="Bulgheresi S."/>
            <person name="Veyrier F."/>
        </authorList>
    </citation>
    <scope>NUCLEOTIDE SEQUENCE [LARGE SCALE GENOMIC DNA]</scope>
    <source>
        <strain evidence="15 16">SN4</strain>
    </source>
</reference>
<name>A0ABY4DZQ9_9NEIS</name>
<feature type="region of interest" description="Disordered" evidence="12">
    <location>
        <begin position="68"/>
        <end position="119"/>
    </location>
</feature>
<dbReference type="SMART" id="SM00388">
    <property type="entry name" value="HisKA"/>
    <property type="match status" value="1"/>
</dbReference>
<dbReference type="SMART" id="SM00387">
    <property type="entry name" value="HATPase_c"/>
    <property type="match status" value="1"/>
</dbReference>
<dbReference type="SUPFAM" id="SSF55874">
    <property type="entry name" value="ATPase domain of HSP90 chaperone/DNA topoisomerase II/histidine kinase"/>
    <property type="match status" value="1"/>
</dbReference>
<evidence type="ECO:0000256" key="3">
    <source>
        <dbReference type="ARBA" id="ARBA00012438"/>
    </source>
</evidence>
<dbReference type="RefSeq" id="WP_058357715.1">
    <property type="nucleotide sequence ID" value="NZ_CABKVG010000010.1"/>
</dbReference>
<evidence type="ECO:0000256" key="8">
    <source>
        <dbReference type="ARBA" id="ARBA00022989"/>
    </source>
</evidence>
<dbReference type="Proteomes" id="UP000832011">
    <property type="component" value="Chromosome"/>
</dbReference>
<evidence type="ECO:0000256" key="5">
    <source>
        <dbReference type="ARBA" id="ARBA00022679"/>
    </source>
</evidence>
<keyword evidence="5" id="KW-0808">Transferase</keyword>
<feature type="compositionally biased region" description="Low complexity" evidence="12">
    <location>
        <begin position="75"/>
        <end position="92"/>
    </location>
</feature>
<dbReference type="Pfam" id="PF02518">
    <property type="entry name" value="HATPase_c"/>
    <property type="match status" value="1"/>
</dbReference>
<dbReference type="SUPFAM" id="SSF47384">
    <property type="entry name" value="Homodimeric domain of signal transducing histidine kinase"/>
    <property type="match status" value="1"/>
</dbReference>
<feature type="domain" description="Histidine kinase" evidence="14">
    <location>
        <begin position="272"/>
        <end position="485"/>
    </location>
</feature>
<evidence type="ECO:0000256" key="7">
    <source>
        <dbReference type="ARBA" id="ARBA00022777"/>
    </source>
</evidence>
<proteinExistence type="predicted"/>
<dbReference type="InterPro" id="IPR004358">
    <property type="entry name" value="Sig_transdc_His_kin-like_C"/>
</dbReference>
<keyword evidence="16" id="KW-1185">Reference proteome</keyword>
<feature type="transmembrane region" description="Helical" evidence="13">
    <location>
        <begin position="192"/>
        <end position="215"/>
    </location>
</feature>
<dbReference type="Gene3D" id="1.10.287.130">
    <property type="match status" value="1"/>
</dbReference>
<evidence type="ECO:0000256" key="6">
    <source>
        <dbReference type="ARBA" id="ARBA00022692"/>
    </source>
</evidence>
<comment type="subcellular location">
    <subcellularLocation>
        <location evidence="2">Membrane</location>
        <topology evidence="2">Multi-pass membrane protein</topology>
    </subcellularLocation>
</comment>
<sequence>MVRRQSGINQSLQFRLALTISVVLLVLAASASVWSFVRTYNRVQTMQDRQMHALVNMVQDDNVSLVEDDTASSDANGSGTNTASATSASANTPAVSHTKPLPTPPPNPPGRIPPPHEQQTIIDTVDNPDLALLFDYDDVAAHLATLPDGFNDLQGKDDTWRAYLLTQKDQRIIVAQPNGFRNQLARNSAWEALIPMLVLLPLLILVVYITVYQVFKPIRSLTEEIASVDQLHAPSLAKHNIPSELRPFTQAVDDLFTRLNEAMQLNRRLIANAAHQLRTPLTALSLQAEQLQQQNLSAEELAQRLAQLQAGLARQRDLVLKLLALARSEEVLTQQQPAFLHLEEEVGLVLQQCLPLALEKNIDLGVTELMEVQLALSSLDFQTLLQNLIENAVRYTPDGGQVDVAISQLPQHIQISVIDNGIGIDDAHKDLVWDAFYRVDDNRHNSSGLGLAIVKNLVERYHGNIVLSDHQPQGLVVTVTFPVSEQGHD</sequence>
<dbReference type="InterPro" id="IPR003594">
    <property type="entry name" value="HATPase_dom"/>
</dbReference>
<accession>A0ABY4DZQ9</accession>
<dbReference type="InterPro" id="IPR003661">
    <property type="entry name" value="HisK_dim/P_dom"/>
</dbReference>
<evidence type="ECO:0000256" key="2">
    <source>
        <dbReference type="ARBA" id="ARBA00004141"/>
    </source>
</evidence>